<dbReference type="InterPro" id="IPR029068">
    <property type="entry name" value="Glyas_Bleomycin-R_OHBP_Dase"/>
</dbReference>
<dbReference type="InterPro" id="IPR052164">
    <property type="entry name" value="Anthracycline_SecMetBiosynth"/>
</dbReference>
<name>A0A919VW05_9ACTN</name>
<dbReference type="Proteomes" id="UP000680865">
    <property type="component" value="Unassembled WGS sequence"/>
</dbReference>
<sequence length="119" mass="12416">MPAINKVDWFQLGVGEPAEAERFYGEVFGWTFTGDDDAPGYRLATTPGQTGPSGGLTASPSNHAIFFINVPDTAEACRRAEAVGAKVLVAPQDGGGGLIFAHLLDPSGNLIGIYTPADH</sequence>
<dbReference type="SUPFAM" id="SSF54593">
    <property type="entry name" value="Glyoxalase/Bleomycin resistance protein/Dihydroxybiphenyl dioxygenase"/>
    <property type="match status" value="1"/>
</dbReference>
<organism evidence="2 3">
    <name type="scientific">Winogradskya consettensis</name>
    <dbReference type="NCBI Taxonomy" id="113560"/>
    <lineage>
        <taxon>Bacteria</taxon>
        <taxon>Bacillati</taxon>
        <taxon>Actinomycetota</taxon>
        <taxon>Actinomycetes</taxon>
        <taxon>Micromonosporales</taxon>
        <taxon>Micromonosporaceae</taxon>
        <taxon>Winogradskya</taxon>
    </lineage>
</organism>
<dbReference type="AlphaFoldDB" id="A0A919VW05"/>
<dbReference type="InterPro" id="IPR004360">
    <property type="entry name" value="Glyas_Fos-R_dOase_dom"/>
</dbReference>
<dbReference type="CDD" id="cd07247">
    <property type="entry name" value="SgaA_N_like"/>
    <property type="match status" value="1"/>
</dbReference>
<reference evidence="2" key="1">
    <citation type="submission" date="2021-03" db="EMBL/GenBank/DDBJ databases">
        <title>Whole genome shotgun sequence of Actinoplanes consettensis NBRC 14913.</title>
        <authorList>
            <person name="Komaki H."/>
            <person name="Tamura T."/>
        </authorList>
    </citation>
    <scope>NUCLEOTIDE SEQUENCE</scope>
    <source>
        <strain evidence="2">NBRC 14913</strain>
    </source>
</reference>
<keyword evidence="3" id="KW-1185">Reference proteome</keyword>
<protein>
    <submittedName>
        <fullName evidence="2">Glyoxalase</fullName>
    </submittedName>
</protein>
<dbReference type="EMBL" id="BOQP01000032">
    <property type="protein sequence ID" value="GIM77847.1"/>
    <property type="molecule type" value="Genomic_DNA"/>
</dbReference>
<dbReference type="Pfam" id="PF00903">
    <property type="entry name" value="Glyoxalase"/>
    <property type="match status" value="1"/>
</dbReference>
<accession>A0A919VW05</accession>
<comment type="caution">
    <text evidence="2">The sequence shown here is derived from an EMBL/GenBank/DDBJ whole genome shotgun (WGS) entry which is preliminary data.</text>
</comment>
<dbReference type="InterPro" id="IPR037523">
    <property type="entry name" value="VOC_core"/>
</dbReference>
<dbReference type="RefSeq" id="WP_213000345.1">
    <property type="nucleotide sequence ID" value="NZ_BAAATW010000022.1"/>
</dbReference>
<evidence type="ECO:0000313" key="2">
    <source>
        <dbReference type="EMBL" id="GIM77847.1"/>
    </source>
</evidence>
<proteinExistence type="predicted"/>
<feature type="domain" description="VOC" evidence="1">
    <location>
        <begin position="6"/>
        <end position="116"/>
    </location>
</feature>
<gene>
    <name evidence="2" type="ORF">Aco04nite_57420</name>
</gene>
<dbReference type="PROSITE" id="PS51819">
    <property type="entry name" value="VOC"/>
    <property type="match status" value="1"/>
</dbReference>
<dbReference type="PANTHER" id="PTHR33993">
    <property type="entry name" value="GLYOXALASE-RELATED"/>
    <property type="match status" value="1"/>
</dbReference>
<dbReference type="Gene3D" id="3.10.180.10">
    <property type="entry name" value="2,3-Dihydroxybiphenyl 1,2-Dioxygenase, domain 1"/>
    <property type="match status" value="1"/>
</dbReference>
<evidence type="ECO:0000313" key="3">
    <source>
        <dbReference type="Proteomes" id="UP000680865"/>
    </source>
</evidence>
<evidence type="ECO:0000259" key="1">
    <source>
        <dbReference type="PROSITE" id="PS51819"/>
    </source>
</evidence>